<accession>A0A7J4IVT0</accession>
<sequence length="132" mass="14166">MKVCLISSENSGINVVPAIADALRSRVHGIEVVLKVAATPLDIVNEVSLAGGCRAVAVILHYEKENAQVRVLMEKLVDLDLQGKHTMKFLEQDVDLDGAQEAARIADAIMVKLFGKTGPQQAGGNKASYKEL</sequence>
<proteinExistence type="predicted"/>
<gene>
    <name evidence="1" type="ORF">HA254_03080</name>
</gene>
<name>A0A7J4IVT0_9ARCH</name>
<evidence type="ECO:0000313" key="2">
    <source>
        <dbReference type="Proteomes" id="UP000565078"/>
    </source>
</evidence>
<reference evidence="2" key="1">
    <citation type="journal article" date="2020" name="bioRxiv">
        <title>A rank-normalized archaeal taxonomy based on genome phylogeny resolves widespread incomplete and uneven classifications.</title>
        <authorList>
            <person name="Rinke C."/>
            <person name="Chuvochina M."/>
            <person name="Mussig A.J."/>
            <person name="Chaumeil P.-A."/>
            <person name="Waite D.W."/>
            <person name="Whitman W.B."/>
            <person name="Parks D.H."/>
            <person name="Hugenholtz P."/>
        </authorList>
    </citation>
    <scope>NUCLEOTIDE SEQUENCE [LARGE SCALE GENOMIC DNA]</scope>
</reference>
<organism evidence="1 2">
    <name type="scientific">Candidatus Iainarchaeum sp</name>
    <dbReference type="NCBI Taxonomy" id="3101447"/>
    <lineage>
        <taxon>Archaea</taxon>
        <taxon>Candidatus Iainarchaeota</taxon>
        <taxon>Candidatus Iainarchaeia</taxon>
        <taxon>Candidatus Iainarchaeales</taxon>
        <taxon>Candidatus Iainarchaeaceae</taxon>
        <taxon>Candidatus Iainarchaeum</taxon>
    </lineage>
</organism>
<dbReference type="AlphaFoldDB" id="A0A7J4IVT0"/>
<protein>
    <submittedName>
        <fullName evidence="1">Uncharacterized protein</fullName>
    </submittedName>
</protein>
<dbReference type="Proteomes" id="UP000565078">
    <property type="component" value="Unassembled WGS sequence"/>
</dbReference>
<comment type="caution">
    <text evidence="1">The sequence shown here is derived from an EMBL/GenBank/DDBJ whole genome shotgun (WGS) entry which is preliminary data.</text>
</comment>
<evidence type="ECO:0000313" key="1">
    <source>
        <dbReference type="EMBL" id="HIH09631.1"/>
    </source>
</evidence>
<dbReference type="EMBL" id="DUGC01000051">
    <property type="protein sequence ID" value="HIH09631.1"/>
    <property type="molecule type" value="Genomic_DNA"/>
</dbReference>